<proteinExistence type="predicted"/>
<protein>
    <submittedName>
        <fullName evidence="2">Uncharacterized protein</fullName>
    </submittedName>
</protein>
<dbReference type="EMBL" id="RCML01000787">
    <property type="protein sequence ID" value="KAG2969503.1"/>
    <property type="molecule type" value="Genomic_DNA"/>
</dbReference>
<accession>A0A8T1FBJ2</accession>
<dbReference type="AlphaFoldDB" id="A0A8T1FBJ2"/>
<dbReference type="VEuPathDB" id="FungiDB:PC110_g20065"/>
<organism evidence="2 3">
    <name type="scientific">Phytophthora cactorum</name>
    <dbReference type="NCBI Taxonomy" id="29920"/>
    <lineage>
        <taxon>Eukaryota</taxon>
        <taxon>Sar</taxon>
        <taxon>Stramenopiles</taxon>
        <taxon>Oomycota</taxon>
        <taxon>Peronosporomycetes</taxon>
        <taxon>Peronosporales</taxon>
        <taxon>Peronosporaceae</taxon>
        <taxon>Phytophthora</taxon>
    </lineage>
</organism>
<reference evidence="2" key="1">
    <citation type="submission" date="2018-10" db="EMBL/GenBank/DDBJ databases">
        <title>Effector identification in a new, highly contiguous assembly of the strawberry crown rot pathogen Phytophthora cactorum.</title>
        <authorList>
            <person name="Armitage A.D."/>
            <person name="Nellist C.F."/>
            <person name="Bates H."/>
            <person name="Vickerstaff R.J."/>
            <person name="Harrison R.J."/>
        </authorList>
    </citation>
    <scope>NUCLEOTIDE SEQUENCE</scope>
    <source>
        <strain evidence="2">P415</strain>
    </source>
</reference>
<evidence type="ECO:0000313" key="3">
    <source>
        <dbReference type="Proteomes" id="UP000697107"/>
    </source>
</evidence>
<feature type="compositionally biased region" description="Basic and acidic residues" evidence="1">
    <location>
        <begin position="31"/>
        <end position="48"/>
    </location>
</feature>
<dbReference type="Proteomes" id="UP000697107">
    <property type="component" value="Unassembled WGS sequence"/>
</dbReference>
<comment type="caution">
    <text evidence="2">The sequence shown here is derived from an EMBL/GenBank/DDBJ whole genome shotgun (WGS) entry which is preliminary data.</text>
</comment>
<name>A0A8T1FBJ2_9STRA</name>
<gene>
    <name evidence="2" type="ORF">PC118_g17422</name>
</gene>
<evidence type="ECO:0000313" key="2">
    <source>
        <dbReference type="EMBL" id="KAG2969503.1"/>
    </source>
</evidence>
<sequence>MAGSAPTMNTTVDHIRSNGEQLDAIDVGLGPEHDMSSGDEAETPKRVPDSVAARLATPAAITIVDSEDPWQKIKLRFPRTTPKPEQIKHLKDHDAAYMVVQTTVDDEYTIEPRLRKAKHYCVRLLYVLFSDRFAIRLVSSEDAATRKQIDAVNNPRFDSIEPSKIVPHEIPRLYGIWKKANRKYVKTYSKFYVSGQNSNVFYNFCEGNLDIVYLRAFIAIMPELEEYVRGETGEEDEVDSLDLKGYSKRARSSKSLKWRDDLLKTINRVVDIVIGDKTTTTTPQPNASAPHPEV</sequence>
<evidence type="ECO:0000256" key="1">
    <source>
        <dbReference type="SAM" id="MobiDB-lite"/>
    </source>
</evidence>
<feature type="region of interest" description="Disordered" evidence="1">
    <location>
        <begin position="26"/>
        <end position="48"/>
    </location>
</feature>